<evidence type="ECO:0000313" key="11">
    <source>
        <dbReference type="EMBL" id="KUJ24344.1"/>
    </source>
</evidence>
<dbReference type="GO" id="GO:0016251">
    <property type="term" value="F:RNA polymerase II general transcription initiation factor activity"/>
    <property type="evidence" value="ECO:0007669"/>
    <property type="project" value="TreeGrafter"/>
</dbReference>
<gene>
    <name evidence="11" type="ORF">LY89DRAFT_572761</name>
</gene>
<dbReference type="InterPro" id="IPR057345">
    <property type="entry name" value="Ig-like_TAF2"/>
</dbReference>
<evidence type="ECO:0000256" key="2">
    <source>
        <dbReference type="ARBA" id="ARBA00010937"/>
    </source>
</evidence>
<sequence length="1204" mass="135978">MEAPAPAAPKVPEYGFIVSHQKLVLEVDFSTQSITGTTEITILPQTKDLQEIRIDARQCSIPDKGVRINGIPAQFEYEDPIHALSIPPAHVWSGEQHGMQKDRILPLTDNQKANGALEITIPKHVTIVEVDPFSENAASAVTSRALGASAARTSSVALDGTSLPLSATTLTPKTAAEQSARYQPLTVSISFSVKSFRDGLHFVGVEEGDARYPHVYTRHSMDPGTASSIFPCVDDPAMRCTWDISVKCSRTLGDALKRRPTPVTAKQRFLAHAFNRRGLYDVPLDEKEKLLEMVIVCSGELMNETTDLDDSSKKIVNFFCNTVVAPQHIGFSIGPFEIVDLSEFREVEDDEKLGQGQTVPVTAYCLPGRADEVRFTCTPMANGLDFFLLNFGGYPFQECRFVFVDDQIAETQHAASLSICCNRLLFGEDIIDTQIKVVRTLIHAIATQWIGVCIVPNARVDRWVTVGLSHYMTGIFMKGLCGHNEYAFRQKTLSDRLVELDIDRPSLYSLGDVLHLGGFELEFMALKAPLVMFILDKRIVKASGAAGIQRVISKMITTANTGTSIDSVVSTEGFRRLVEKTTKYRQTESFWNSYVLGAGCPRFSITQKFNKKRLCIEMSISQKQETLPTTRVLDRDSFMREVKEDIHGVYAAELQPVFTGPMTIRIHEADGTPYDHVVNIQEGTQKFEIPYNTKYKRLKKSRRQKERMNPGVEINADGGEETHYHCLGDVLSSPTEMRDWGLQDWDADTEQRMEQESYEWIRLDADFEWLAEKQFISMPAYMYVSQLQQDRDVVAQQDSMVYLGNMGAHPLVSTFLVRTLMDKRYFHGIRTMAAEYLKTHATATCNWVGQKQLEMAYQHFSCYPGSKMPLPNDFSMENSKNYKVETAIIKALSKIRDSQGKCPKEPRWFLFDLLRFNDNSCNEYSDNFKLAELLSALTETLIPVKDKNDNVLDFNDEEIEDHEPEEFKQAVLDELNRYRRMDEWSNSYHNIFTVTVLDCKARLMKAKVIPMDPLDFVEYLHDGTADRIRIKAFRSLIDLGFLANNNIASLLLNCMTTDRSPYTRNKLFEVFCLGLASMAFGENKLNESNGAMDVDGDHDGGLIIEQDASLDARKANIARTTTIEGALAALRAELKENVVFKEALWKALNSSTIGVHEQSDLLDICSILYDAVESLIVRLRLPRVWEVTQVENEKVTYIPVHYFY</sequence>
<feature type="domain" description="Transcription initiation factor TFIID subunit 2 Ig-like" evidence="9">
    <location>
        <begin position="598"/>
        <end position="775"/>
    </location>
</feature>
<dbReference type="OrthoDB" id="308861at2759"/>
<dbReference type="AlphaFoldDB" id="A0A194XWE5"/>
<dbReference type="GO" id="GO:0005669">
    <property type="term" value="C:transcription factor TFIID complex"/>
    <property type="evidence" value="ECO:0007669"/>
    <property type="project" value="EnsemblFungi"/>
</dbReference>
<protein>
    <recommendedName>
        <fullName evidence="3">Transcription initiation factor TFIID subunit 2</fullName>
    </recommendedName>
    <alternativeName>
        <fullName evidence="8">TBP-associated factor 2</fullName>
    </alternativeName>
</protein>
<dbReference type="Pfam" id="PF25577">
    <property type="entry name" value="TPR_TAF2_C"/>
    <property type="match status" value="1"/>
</dbReference>
<keyword evidence="6" id="KW-0539">Nucleus</keyword>
<evidence type="ECO:0000259" key="10">
    <source>
        <dbReference type="Pfam" id="PF25577"/>
    </source>
</evidence>
<dbReference type="GeneID" id="28818383"/>
<dbReference type="RefSeq" id="XP_018078699.1">
    <property type="nucleotide sequence ID" value="XM_018208657.1"/>
</dbReference>
<evidence type="ECO:0000256" key="5">
    <source>
        <dbReference type="ARBA" id="ARBA00023163"/>
    </source>
</evidence>
<keyword evidence="4" id="KW-0805">Transcription regulation</keyword>
<comment type="function">
    <text evidence="7">Functions as a component of the DNA-binding general transcription factor complex TFIID. Binding of TFIID to a promoter (with or without TATA element) is the initial step in pre-initiation complex (PIC) formation. TFIID plays a key role in the regulation of gene expression by RNA polymerase II through different activities such as transcription activator interaction, core promoter recognition and selectivity, TFIIA and TFIIB interaction, chromatin modification (histone acetylation by TAF1), facilitation of DNA opening and initiation of transcription.</text>
</comment>
<keyword evidence="12" id="KW-1185">Reference proteome</keyword>
<feature type="domain" description="Transcription initiation factor TFIID subunit 2 TPR repeats" evidence="10">
    <location>
        <begin position="781"/>
        <end position="1073"/>
    </location>
</feature>
<comment type="similarity">
    <text evidence="2">Belongs to the TAF2 family.</text>
</comment>
<evidence type="ECO:0000256" key="8">
    <source>
        <dbReference type="ARBA" id="ARBA00076306"/>
    </source>
</evidence>
<dbReference type="STRING" id="149040.A0A194XWE5"/>
<evidence type="ECO:0000256" key="6">
    <source>
        <dbReference type="ARBA" id="ARBA00023242"/>
    </source>
</evidence>
<dbReference type="Gene3D" id="2.60.40.1730">
    <property type="entry name" value="tricorn interacting facor f3 domain"/>
    <property type="match status" value="1"/>
</dbReference>
<dbReference type="InterPro" id="IPR037813">
    <property type="entry name" value="TAF2"/>
</dbReference>
<dbReference type="InParanoid" id="A0A194XWE5"/>
<dbReference type="CDD" id="cd09839">
    <property type="entry name" value="M1_like_TAF2"/>
    <property type="match status" value="1"/>
</dbReference>
<organism evidence="11 12">
    <name type="scientific">Mollisia scopiformis</name>
    <name type="common">Conifer needle endophyte fungus</name>
    <name type="synonym">Phialocephala scopiformis</name>
    <dbReference type="NCBI Taxonomy" id="149040"/>
    <lineage>
        <taxon>Eukaryota</taxon>
        <taxon>Fungi</taxon>
        <taxon>Dikarya</taxon>
        <taxon>Ascomycota</taxon>
        <taxon>Pezizomycotina</taxon>
        <taxon>Leotiomycetes</taxon>
        <taxon>Helotiales</taxon>
        <taxon>Mollisiaceae</taxon>
        <taxon>Mollisia</taxon>
    </lineage>
</organism>
<dbReference type="EMBL" id="KQ947404">
    <property type="protein sequence ID" value="KUJ24344.1"/>
    <property type="molecule type" value="Genomic_DNA"/>
</dbReference>
<dbReference type="GO" id="GO:0000976">
    <property type="term" value="F:transcription cis-regulatory region binding"/>
    <property type="evidence" value="ECO:0007669"/>
    <property type="project" value="TreeGrafter"/>
</dbReference>
<dbReference type="Pfam" id="PF25316">
    <property type="entry name" value="TAF2_3rd"/>
    <property type="match status" value="1"/>
</dbReference>
<dbReference type="InterPro" id="IPR042097">
    <property type="entry name" value="Aminopeptidase_N-like_N_sf"/>
</dbReference>
<comment type="subcellular location">
    <subcellularLocation>
        <location evidence="1">Nucleus</location>
    </subcellularLocation>
</comment>
<evidence type="ECO:0000313" key="12">
    <source>
        <dbReference type="Proteomes" id="UP000070700"/>
    </source>
</evidence>
<dbReference type="GO" id="GO:0006367">
    <property type="term" value="P:transcription initiation at RNA polymerase II promoter"/>
    <property type="evidence" value="ECO:0007669"/>
    <property type="project" value="TreeGrafter"/>
</dbReference>
<name>A0A194XWE5_MOLSC</name>
<dbReference type="PANTHER" id="PTHR15137:SF9">
    <property type="entry name" value="TRANSCRIPTION INITIATION FACTOR TFIID SUBUNIT 2"/>
    <property type="match status" value="1"/>
</dbReference>
<dbReference type="SUPFAM" id="SSF55486">
    <property type="entry name" value="Metalloproteases ('zincins'), catalytic domain"/>
    <property type="match status" value="1"/>
</dbReference>
<evidence type="ECO:0000259" key="9">
    <source>
        <dbReference type="Pfam" id="PF25316"/>
    </source>
</evidence>
<dbReference type="PANTHER" id="PTHR15137">
    <property type="entry name" value="TRANSCRIPTION INITIATION FACTOR TFIID"/>
    <property type="match status" value="1"/>
</dbReference>
<dbReference type="FunCoup" id="A0A194XWE5">
    <property type="interactions" value="630"/>
</dbReference>
<dbReference type="GO" id="GO:0003682">
    <property type="term" value="F:chromatin binding"/>
    <property type="evidence" value="ECO:0007669"/>
    <property type="project" value="TreeGrafter"/>
</dbReference>
<dbReference type="Gene3D" id="1.10.390.10">
    <property type="entry name" value="Neutral Protease Domain 2"/>
    <property type="match status" value="1"/>
</dbReference>
<reference evidence="11 12" key="1">
    <citation type="submission" date="2015-10" db="EMBL/GenBank/DDBJ databases">
        <title>Full genome of DAOMC 229536 Phialocephala scopiformis, a fungal endophyte of spruce producing the potent anti-insectan compound rugulosin.</title>
        <authorList>
            <consortium name="DOE Joint Genome Institute"/>
            <person name="Walker A.K."/>
            <person name="Frasz S.L."/>
            <person name="Seifert K.A."/>
            <person name="Miller J.D."/>
            <person name="Mondo S.J."/>
            <person name="Labutti K."/>
            <person name="Lipzen A."/>
            <person name="Dockter R."/>
            <person name="Kennedy M."/>
            <person name="Grigoriev I.V."/>
            <person name="Spatafora J.W."/>
        </authorList>
    </citation>
    <scope>NUCLEOTIDE SEQUENCE [LARGE SCALE GENOMIC DNA]</scope>
    <source>
        <strain evidence="11 12">CBS 120377</strain>
    </source>
</reference>
<dbReference type="InterPro" id="IPR057991">
    <property type="entry name" value="TPR_TAF2_C"/>
</dbReference>
<dbReference type="Proteomes" id="UP000070700">
    <property type="component" value="Unassembled WGS sequence"/>
</dbReference>
<dbReference type="SUPFAM" id="SSF63737">
    <property type="entry name" value="Leukotriene A4 hydrolase N-terminal domain"/>
    <property type="match status" value="1"/>
</dbReference>
<evidence type="ECO:0000256" key="3">
    <source>
        <dbReference type="ARBA" id="ARBA00017363"/>
    </source>
</evidence>
<evidence type="ECO:0000256" key="7">
    <source>
        <dbReference type="ARBA" id="ARBA00025346"/>
    </source>
</evidence>
<accession>A0A194XWE5</accession>
<dbReference type="InterPro" id="IPR027268">
    <property type="entry name" value="Peptidase_M4/M1_CTD_sf"/>
</dbReference>
<proteinExistence type="inferred from homology"/>
<evidence type="ECO:0000256" key="4">
    <source>
        <dbReference type="ARBA" id="ARBA00023015"/>
    </source>
</evidence>
<dbReference type="FunFam" id="1.10.390.10:FF:000011">
    <property type="entry name" value="Transcription initiation factor TFIID subunit"/>
    <property type="match status" value="1"/>
</dbReference>
<evidence type="ECO:0000256" key="1">
    <source>
        <dbReference type="ARBA" id="ARBA00004123"/>
    </source>
</evidence>
<dbReference type="KEGG" id="psco:LY89DRAFT_572761"/>
<keyword evidence="5" id="KW-0804">Transcription</keyword>